<reference evidence="1" key="1">
    <citation type="journal article" date="2014" name="Front. Microbiol.">
        <title>High frequency of phylogenetically diverse reductive dehalogenase-homologous genes in deep subseafloor sedimentary metagenomes.</title>
        <authorList>
            <person name="Kawai M."/>
            <person name="Futagami T."/>
            <person name="Toyoda A."/>
            <person name="Takaki Y."/>
            <person name="Nishi S."/>
            <person name="Hori S."/>
            <person name="Arai W."/>
            <person name="Tsubouchi T."/>
            <person name="Morono Y."/>
            <person name="Uchiyama I."/>
            <person name="Ito T."/>
            <person name="Fujiyama A."/>
            <person name="Inagaki F."/>
            <person name="Takami H."/>
        </authorList>
    </citation>
    <scope>NUCLEOTIDE SEQUENCE</scope>
    <source>
        <strain evidence="1">Expedition CK06-06</strain>
    </source>
</reference>
<evidence type="ECO:0000313" key="1">
    <source>
        <dbReference type="EMBL" id="GAG25552.1"/>
    </source>
</evidence>
<comment type="caution">
    <text evidence="1">The sequence shown here is derived from an EMBL/GenBank/DDBJ whole genome shotgun (WGS) entry which is preliminary data.</text>
</comment>
<proteinExistence type="predicted"/>
<feature type="non-terminal residue" evidence="1">
    <location>
        <position position="1"/>
    </location>
</feature>
<dbReference type="AlphaFoldDB" id="X0WQS4"/>
<gene>
    <name evidence="1" type="ORF">S01H1_55474</name>
</gene>
<accession>X0WQS4</accession>
<dbReference type="EMBL" id="BARS01036062">
    <property type="protein sequence ID" value="GAG25552.1"/>
    <property type="molecule type" value="Genomic_DNA"/>
</dbReference>
<organism evidence="1">
    <name type="scientific">marine sediment metagenome</name>
    <dbReference type="NCBI Taxonomy" id="412755"/>
    <lineage>
        <taxon>unclassified sequences</taxon>
        <taxon>metagenomes</taxon>
        <taxon>ecological metagenomes</taxon>
    </lineage>
</organism>
<name>X0WQS4_9ZZZZ</name>
<protein>
    <submittedName>
        <fullName evidence="1">Uncharacterized protein</fullName>
    </submittedName>
</protein>
<sequence>LSSDEINKLKLEEDRVNKILSMRDKDSKKIDEAIKNQATYEPSKEEKEMKRIFDLNKSEQIEILEEYDLSTAEIKALKYEQDRVDKILELQED</sequence>